<dbReference type="AlphaFoldDB" id="A0AAU8LFL9"/>
<gene>
    <name evidence="2" type="ORF">N011_23280</name>
</gene>
<organism evidence="2">
    <name type="scientific">Pseudomonas syringae CC1417</name>
    <dbReference type="NCBI Taxonomy" id="1357272"/>
    <lineage>
        <taxon>Bacteria</taxon>
        <taxon>Pseudomonadati</taxon>
        <taxon>Pseudomonadota</taxon>
        <taxon>Gammaproteobacteria</taxon>
        <taxon>Pseudomonadales</taxon>
        <taxon>Pseudomonadaceae</taxon>
        <taxon>Pseudomonas</taxon>
        <taxon>Pseudomonas syringae</taxon>
    </lineage>
</organism>
<dbReference type="Pfam" id="PF05118">
    <property type="entry name" value="Asp_Arg_Hydrox"/>
    <property type="match status" value="1"/>
</dbReference>
<dbReference type="RefSeq" id="WP_024686971.1">
    <property type="nucleotide sequence ID" value="NZ_CP159362.1"/>
</dbReference>
<reference evidence="2" key="2">
    <citation type="submission" date="2024-07" db="EMBL/GenBank/DDBJ databases">
        <title>A complete genome sequence for Pseudomonas syringae CC1417.</title>
        <authorList>
            <person name="Baltrus D.A."/>
        </authorList>
    </citation>
    <scope>NUCLEOTIDE SEQUENCE</scope>
    <source>
        <strain evidence="2">CC1417</strain>
    </source>
</reference>
<proteinExistence type="predicted"/>
<dbReference type="SUPFAM" id="SSF51197">
    <property type="entry name" value="Clavaminate synthase-like"/>
    <property type="match status" value="1"/>
</dbReference>
<dbReference type="EMBL" id="CP159362">
    <property type="protein sequence ID" value="XCN67372.1"/>
    <property type="molecule type" value="Genomic_DNA"/>
</dbReference>
<sequence>MSDQSPPAPSRYLKLPICFDTARLADELNAIVAPQWVEHFNTNDYEGSWRCMALRSMNGQADHIIPLNDAEFLDTEVLEQCPYFRKVLDSFACEKTSVRLMALAPGAVIKPHSDPGTTFEDGLARLHIPLITHPDAVFCIDEETVHFDPKHTWYLNAGCTHAVYNRSTQPRIHLMLDCLPNPWLQDVFTLAGFVPRRKAGYDDPSIHDGNVHAIIAELRSRGGTINLGLAAKLEAAHDAH</sequence>
<dbReference type="InterPro" id="IPR027443">
    <property type="entry name" value="IPNS-like_sf"/>
</dbReference>
<evidence type="ECO:0000259" key="1">
    <source>
        <dbReference type="Pfam" id="PF05118"/>
    </source>
</evidence>
<reference evidence="2" key="1">
    <citation type="journal article" date="2014" name="Genome Announc.">
        <title>Draft Genome Sequences of a Phylogenetically Diverse Suite of Pseudomonas syringae Strains from Multiple Source Populations.</title>
        <authorList>
            <person name="Baltrus D.A."/>
            <person name="Yourstone S."/>
            <person name="Lind A."/>
            <person name="Guilbaud C."/>
            <person name="Sands D.C."/>
            <person name="Jones C.D."/>
            <person name="Morris C.E."/>
            <person name="Dangl J.L."/>
        </authorList>
    </citation>
    <scope>NUCLEOTIDE SEQUENCE</scope>
    <source>
        <strain evidence="2">CC1417</strain>
    </source>
</reference>
<accession>A0AAU8LFL9</accession>
<feature type="domain" description="Aspartyl/asparaginy/proline hydroxylase" evidence="1">
    <location>
        <begin position="23"/>
        <end position="178"/>
    </location>
</feature>
<dbReference type="Gene3D" id="2.60.120.330">
    <property type="entry name" value="B-lactam Antibiotic, Isopenicillin N Synthase, Chain"/>
    <property type="match status" value="1"/>
</dbReference>
<name>A0AAU8LFL9_PSESX</name>
<protein>
    <submittedName>
        <fullName evidence="2">Aspartyl/asparaginyl beta-hydroxylase domain-containing protein</fullName>
    </submittedName>
</protein>
<dbReference type="InterPro" id="IPR007803">
    <property type="entry name" value="Asp/Arg/Pro-Hydrxlase"/>
</dbReference>
<evidence type="ECO:0000313" key="2">
    <source>
        <dbReference type="EMBL" id="XCN67372.1"/>
    </source>
</evidence>